<sequence>MLAPNSTLWNQPVRNFSRNGIWRNDLTIRIGNDQDVDRIRKRLVDLAVSDGRIRKELPPTALVTELGDDRVGITLRYWTSTADFAATKLDLNRRVKSALDEEPSRSDATRSPAET</sequence>
<dbReference type="Gene3D" id="3.30.70.100">
    <property type="match status" value="1"/>
</dbReference>
<evidence type="ECO:0000256" key="2">
    <source>
        <dbReference type="SAM" id="MobiDB-lite"/>
    </source>
</evidence>
<dbReference type="Pfam" id="PF21082">
    <property type="entry name" value="MS_channel_3rd"/>
    <property type="match status" value="1"/>
</dbReference>
<dbReference type="GO" id="GO:0008381">
    <property type="term" value="F:mechanosensitive monoatomic ion channel activity"/>
    <property type="evidence" value="ECO:0007669"/>
    <property type="project" value="InterPro"/>
</dbReference>
<feature type="compositionally biased region" description="Basic and acidic residues" evidence="2">
    <location>
        <begin position="96"/>
        <end position="108"/>
    </location>
</feature>
<dbReference type="InterPro" id="IPR011066">
    <property type="entry name" value="MscS_channel_C_sf"/>
</dbReference>
<dbReference type="PANTHER" id="PTHR30221:SF1">
    <property type="entry name" value="SMALL-CONDUCTANCE MECHANOSENSITIVE CHANNEL"/>
    <property type="match status" value="1"/>
</dbReference>
<dbReference type="PANTHER" id="PTHR30221">
    <property type="entry name" value="SMALL-CONDUCTANCE MECHANOSENSITIVE CHANNEL"/>
    <property type="match status" value="1"/>
</dbReference>
<reference evidence="4" key="1">
    <citation type="submission" date="2024-06" db="EMBL/GenBank/DDBJ databases">
        <title>Mesorhizobium karijinii sp. nov., a symbiont of the iconic Swainsona formosa from arid Australia.</title>
        <authorList>
            <person name="Hill Y.J."/>
            <person name="Watkin E.L.J."/>
            <person name="O'Hara G.W."/>
            <person name="Terpolilli J."/>
            <person name="Tye M.L."/>
            <person name="Kohlmeier M.G."/>
        </authorList>
    </citation>
    <scope>NUCLEOTIDE SEQUENCE</scope>
    <source>
        <strain evidence="4">WSM2240</strain>
    </source>
</reference>
<keyword evidence="1" id="KW-0406">Ion transport</keyword>
<dbReference type="AlphaFoldDB" id="A0AAU8CQD3"/>
<evidence type="ECO:0000259" key="3">
    <source>
        <dbReference type="Pfam" id="PF21082"/>
    </source>
</evidence>
<keyword evidence="1" id="KW-0997">Cell inner membrane</keyword>
<organism evidence="4">
    <name type="scientific">Mesorhizobium sp. WSM2240</name>
    <dbReference type="NCBI Taxonomy" id="3228851"/>
    <lineage>
        <taxon>Bacteria</taxon>
        <taxon>Pseudomonadati</taxon>
        <taxon>Pseudomonadota</taxon>
        <taxon>Alphaproteobacteria</taxon>
        <taxon>Hyphomicrobiales</taxon>
        <taxon>Phyllobacteriaceae</taxon>
        <taxon>Mesorhizobium</taxon>
    </lineage>
</organism>
<dbReference type="RefSeq" id="WP_353644260.1">
    <property type="nucleotide sequence ID" value="NZ_CP159253.1"/>
</dbReference>
<dbReference type="InterPro" id="IPR049278">
    <property type="entry name" value="MS_channel_C"/>
</dbReference>
<keyword evidence="1" id="KW-0407">Ion channel</keyword>
<comment type="function">
    <text evidence="1">Mechanosensitive channel that participates in the regulation of osmotic pressure changes within the cell, opening in response to stretch forces in the membrane lipid bilayer, without the need for other proteins. Contributes to normal resistance to hypoosmotic shock. Forms an ion channel of 1.0 nanosiemens conductance with a slight preference for anions.</text>
</comment>
<dbReference type="EMBL" id="CP159253">
    <property type="protein sequence ID" value="XCG48205.1"/>
    <property type="molecule type" value="Genomic_DNA"/>
</dbReference>
<name>A0AAU8CQD3_9HYPH</name>
<keyword evidence="1" id="KW-0813">Transport</keyword>
<comment type="similarity">
    <text evidence="1">Belongs to the MscS (TC 1.A.23) family.</text>
</comment>
<dbReference type="SUPFAM" id="SSF82689">
    <property type="entry name" value="Mechanosensitive channel protein MscS (YggB), C-terminal domain"/>
    <property type="match status" value="1"/>
</dbReference>
<feature type="domain" description="Mechanosensitive ion channel MscS C-terminal" evidence="3">
    <location>
        <begin position="26"/>
        <end position="102"/>
    </location>
</feature>
<keyword evidence="1" id="KW-0472">Membrane</keyword>
<keyword evidence="1" id="KW-1003">Cell membrane</keyword>
<gene>
    <name evidence="4" type="ORF">ABVK50_23650</name>
</gene>
<dbReference type="InterPro" id="IPR045275">
    <property type="entry name" value="MscS_archaea/bacteria_type"/>
</dbReference>
<accession>A0AAU8CQD3</accession>
<comment type="subunit">
    <text evidence="1">Homoheptamer.</text>
</comment>
<protein>
    <recommendedName>
        <fullName evidence="1">Small-conductance mechanosensitive channel</fullName>
    </recommendedName>
</protein>
<feature type="region of interest" description="Disordered" evidence="2">
    <location>
        <begin position="96"/>
        <end position="115"/>
    </location>
</feature>
<dbReference type="GO" id="GO:0005886">
    <property type="term" value="C:plasma membrane"/>
    <property type="evidence" value="ECO:0007669"/>
    <property type="project" value="UniProtKB-SubCell"/>
</dbReference>
<proteinExistence type="inferred from homology"/>
<comment type="subcellular location">
    <subcellularLocation>
        <location evidence="1">Cell inner membrane</location>
        <topology evidence="1">Multi-pass membrane protein</topology>
    </subcellularLocation>
</comment>
<evidence type="ECO:0000313" key="4">
    <source>
        <dbReference type="EMBL" id="XCG48205.1"/>
    </source>
</evidence>
<evidence type="ECO:0000256" key="1">
    <source>
        <dbReference type="RuleBase" id="RU369025"/>
    </source>
</evidence>